<feature type="transmembrane region" description="Helical" evidence="1">
    <location>
        <begin position="29"/>
        <end position="49"/>
    </location>
</feature>
<name>A0A1Y2S6L5_9GAMM</name>
<keyword evidence="1" id="KW-1133">Transmembrane helix</keyword>
<sequence length="97" mass="11055">MPDIVIRRFSGIKKANLLIMKGKKLNIKVRLLIAFVLGVASIIYGVTYFTDEKEVTRIPRIIYPFYENFGNAGLGSALIICGIFIIFYSIFAYKKTR</sequence>
<proteinExistence type="predicted"/>
<dbReference type="AlphaFoldDB" id="A0A1Y2S6L5"/>
<keyword evidence="1" id="KW-0472">Membrane</keyword>
<evidence type="ECO:0000313" key="3">
    <source>
        <dbReference type="Proteomes" id="UP000194350"/>
    </source>
</evidence>
<gene>
    <name evidence="2" type="ORF">Xvie_03861</name>
</gene>
<dbReference type="EMBL" id="MUBJ01000038">
    <property type="protein sequence ID" value="OTA14290.1"/>
    <property type="molecule type" value="Genomic_DNA"/>
</dbReference>
<feature type="transmembrane region" description="Helical" evidence="1">
    <location>
        <begin position="69"/>
        <end position="93"/>
    </location>
</feature>
<protein>
    <submittedName>
        <fullName evidence="2">Uncharacterized protein</fullName>
    </submittedName>
</protein>
<dbReference type="Proteomes" id="UP000194350">
    <property type="component" value="Unassembled WGS sequence"/>
</dbReference>
<evidence type="ECO:0000313" key="2">
    <source>
        <dbReference type="EMBL" id="OTA14290.1"/>
    </source>
</evidence>
<comment type="caution">
    <text evidence="2">The sequence shown here is derived from an EMBL/GenBank/DDBJ whole genome shotgun (WGS) entry which is preliminary data.</text>
</comment>
<reference evidence="2 3" key="1">
    <citation type="submission" date="2016-10" db="EMBL/GenBank/DDBJ databases">
        <title>Systematic genetic and metabolomic analysis of Xenorhabdus and Photorhabdus spp., highlights the requirements for a dual symbiotic and pathogenic life style.</title>
        <authorList>
            <person name="Tobias N.J."/>
            <person name="Wolff H."/>
            <person name="Djahanschiri B."/>
            <person name="Pidot S.J."/>
            <person name="Stinear T.P."/>
            <person name="Ebersberger I."/>
            <person name="Bode H.B."/>
        </authorList>
    </citation>
    <scope>NUCLEOTIDE SEQUENCE [LARGE SCALE GENOMIC DNA]</scope>
    <source>
        <strain evidence="2 3">DSM 22392</strain>
    </source>
</reference>
<keyword evidence="1" id="KW-0812">Transmembrane</keyword>
<accession>A0A1Y2S6L5</accession>
<evidence type="ECO:0000256" key="1">
    <source>
        <dbReference type="SAM" id="Phobius"/>
    </source>
</evidence>
<keyword evidence="3" id="KW-1185">Reference proteome</keyword>
<organism evidence="2 3">
    <name type="scientific">Xenorhabdus vietnamensis</name>
    <dbReference type="NCBI Taxonomy" id="351656"/>
    <lineage>
        <taxon>Bacteria</taxon>
        <taxon>Pseudomonadati</taxon>
        <taxon>Pseudomonadota</taxon>
        <taxon>Gammaproteobacteria</taxon>
        <taxon>Enterobacterales</taxon>
        <taxon>Morganellaceae</taxon>
        <taxon>Xenorhabdus</taxon>
    </lineage>
</organism>